<dbReference type="PANTHER" id="PTHR48051:SF54">
    <property type="entry name" value="LEUCINE-RICH REPEAT-CONTAINING PROTEIN"/>
    <property type="match status" value="1"/>
</dbReference>
<evidence type="ECO:0000256" key="1">
    <source>
        <dbReference type="ARBA" id="ARBA00022614"/>
    </source>
</evidence>
<reference evidence="3 4" key="1">
    <citation type="submission" date="2020-08" db="EMBL/GenBank/DDBJ databases">
        <title>A Genomic Blueprint of the Chicken Gut Microbiome.</title>
        <authorList>
            <person name="Gilroy R."/>
            <person name="Ravi A."/>
            <person name="Getino M."/>
            <person name="Pursley I."/>
            <person name="Horton D.L."/>
            <person name="Alikhan N.-F."/>
            <person name="Baker D."/>
            <person name="Gharbi K."/>
            <person name="Hall N."/>
            <person name="Watson M."/>
            <person name="Adriaenssens E.M."/>
            <person name="Foster-Nyarko E."/>
            <person name="Jarju S."/>
            <person name="Secka A."/>
            <person name="Antonio M."/>
            <person name="Oren A."/>
            <person name="Chaudhuri R."/>
            <person name="La Ragione R.M."/>
            <person name="Hildebrand F."/>
            <person name="Pallen M.J."/>
        </authorList>
    </citation>
    <scope>NUCLEOTIDE SEQUENCE [LARGE SCALE GENOMIC DNA]</scope>
    <source>
        <strain evidence="3 4">Sa2BVA9</strain>
    </source>
</reference>
<dbReference type="InterPro" id="IPR032675">
    <property type="entry name" value="LRR_dom_sf"/>
</dbReference>
<keyword evidence="1" id="KW-0433">Leucine-rich repeat</keyword>
<evidence type="ECO:0000313" key="3">
    <source>
        <dbReference type="EMBL" id="MBD7969414.1"/>
    </source>
</evidence>
<organism evidence="3 4">
    <name type="scientific">Paenibacillus gallinarum</name>
    <dbReference type="NCBI Taxonomy" id="2762232"/>
    <lineage>
        <taxon>Bacteria</taxon>
        <taxon>Bacillati</taxon>
        <taxon>Bacillota</taxon>
        <taxon>Bacilli</taxon>
        <taxon>Bacillales</taxon>
        <taxon>Paenibacillaceae</taxon>
        <taxon>Paenibacillus</taxon>
    </lineage>
</organism>
<accession>A0ABR8T0X2</accession>
<keyword evidence="4" id="KW-1185">Reference proteome</keyword>
<dbReference type="RefSeq" id="WP_191801437.1">
    <property type="nucleotide sequence ID" value="NZ_JACSQL010000007.1"/>
</dbReference>
<protein>
    <submittedName>
        <fullName evidence="3">Leucine-rich repeat domain-containing protein</fullName>
    </submittedName>
</protein>
<proteinExistence type="predicted"/>
<keyword evidence="2" id="KW-0677">Repeat</keyword>
<evidence type="ECO:0000313" key="4">
    <source>
        <dbReference type="Proteomes" id="UP000608071"/>
    </source>
</evidence>
<dbReference type="PANTHER" id="PTHR48051">
    <property type="match status" value="1"/>
</dbReference>
<comment type="caution">
    <text evidence="3">The sequence shown here is derived from an EMBL/GenBank/DDBJ whole genome shotgun (WGS) entry which is preliminary data.</text>
</comment>
<sequence length="356" mass="41736">MLRMYTDPKGEAYKQVIDVAIQNSECFVLGYKMGDLPSENQKYQSVLEELKPYLIKTIVIKNNNMEEVIQIREAYRSHAFYCSGTYYFYKSCEESGLLLKQFAGSLSDWIFPNLLEDLCFLKKDGEDYLYSVVHEGMYGINVTENEAIELMDQITGLFIEIEAHRDFNRLLDDAIKQKTDRLYISGYRLNKLPDRIRELTEIRWLEIFEQDLYRLPQALFELSKLESLRIMTADLESIPGSISKLKNLKELQINCASSDRPDSTWRTKSKEEISLNRIPPEIGELEQLEQLTINYTSIQELPIELEKLKRLRSLNIENCMIDQKPAFLQRMKQLEYVNVSRNSIFESLALTEYEKD</sequence>
<dbReference type="EMBL" id="JACSQL010000007">
    <property type="protein sequence ID" value="MBD7969414.1"/>
    <property type="molecule type" value="Genomic_DNA"/>
</dbReference>
<dbReference type="Proteomes" id="UP000608071">
    <property type="component" value="Unassembled WGS sequence"/>
</dbReference>
<gene>
    <name evidence="3" type="ORF">H9647_15200</name>
</gene>
<evidence type="ECO:0000256" key="2">
    <source>
        <dbReference type="ARBA" id="ARBA00022737"/>
    </source>
</evidence>
<name>A0ABR8T0X2_9BACL</name>
<dbReference type="Gene3D" id="3.80.10.10">
    <property type="entry name" value="Ribonuclease Inhibitor"/>
    <property type="match status" value="1"/>
</dbReference>
<dbReference type="InterPro" id="IPR050216">
    <property type="entry name" value="LRR_domain-containing"/>
</dbReference>
<dbReference type="SUPFAM" id="SSF52058">
    <property type="entry name" value="L domain-like"/>
    <property type="match status" value="1"/>
</dbReference>